<proteinExistence type="predicted"/>
<evidence type="ECO:0000313" key="2">
    <source>
        <dbReference type="Proteomes" id="UP000284990"/>
    </source>
</evidence>
<evidence type="ECO:0000313" key="1">
    <source>
        <dbReference type="EMBL" id="RHA83132.1"/>
    </source>
</evidence>
<gene>
    <name evidence="1" type="ORF">DW916_13515</name>
</gene>
<accession>A0AA92WHN0</accession>
<organism evidence="1 2">
    <name type="scientific">Segatella copri</name>
    <dbReference type="NCBI Taxonomy" id="165179"/>
    <lineage>
        <taxon>Bacteria</taxon>
        <taxon>Pseudomonadati</taxon>
        <taxon>Bacteroidota</taxon>
        <taxon>Bacteroidia</taxon>
        <taxon>Bacteroidales</taxon>
        <taxon>Prevotellaceae</taxon>
        <taxon>Segatella</taxon>
    </lineage>
</organism>
<name>A0AA92WHN0_9BACT</name>
<dbReference type="RefSeq" id="WP_118191719.1">
    <property type="nucleotide sequence ID" value="NZ_QSFW01000035.1"/>
</dbReference>
<protein>
    <submittedName>
        <fullName evidence="1">Uncharacterized protein</fullName>
    </submittedName>
</protein>
<comment type="caution">
    <text evidence="1">The sequence shown here is derived from an EMBL/GenBank/DDBJ whole genome shotgun (WGS) entry which is preliminary data.</text>
</comment>
<sequence length="92" mass="10719">MEKRFKESKYSGGIKEMRSTDYCDIAKERDTNIIVTYRNKYLMLSKENVANIILQEGHLYGSMLLKLCKKNGNPSMCKEAQIIFSDDIICWL</sequence>
<dbReference type="EMBL" id="QSFW01000035">
    <property type="protein sequence ID" value="RHA83132.1"/>
    <property type="molecule type" value="Genomic_DNA"/>
</dbReference>
<reference evidence="1 2" key="1">
    <citation type="submission" date="2018-08" db="EMBL/GenBank/DDBJ databases">
        <title>A genome reference for cultivated species of the human gut microbiota.</title>
        <authorList>
            <person name="Zou Y."/>
            <person name="Xue W."/>
            <person name="Luo G."/>
        </authorList>
    </citation>
    <scope>NUCLEOTIDE SEQUENCE [LARGE SCALE GENOMIC DNA]</scope>
    <source>
        <strain evidence="1 2">AM42-23AC</strain>
    </source>
</reference>
<dbReference type="AlphaFoldDB" id="A0AA92WHN0"/>
<dbReference type="Proteomes" id="UP000284990">
    <property type="component" value="Unassembled WGS sequence"/>
</dbReference>